<proteinExistence type="predicted"/>
<organism evidence="1 2">
    <name type="scientific">Enorma phocaeensis</name>
    <dbReference type="NCBI Taxonomy" id="1871019"/>
    <lineage>
        <taxon>Bacteria</taxon>
        <taxon>Bacillati</taxon>
        <taxon>Actinomycetota</taxon>
        <taxon>Coriobacteriia</taxon>
        <taxon>Coriobacteriales</taxon>
        <taxon>Coriobacteriaceae</taxon>
        <taxon>Enorma</taxon>
    </lineage>
</organism>
<dbReference type="InterPro" id="IPR036388">
    <property type="entry name" value="WH-like_DNA-bd_sf"/>
</dbReference>
<dbReference type="Gene3D" id="1.10.10.10">
    <property type="entry name" value="Winged helix-like DNA-binding domain superfamily/Winged helix DNA-binding domain"/>
    <property type="match status" value="1"/>
</dbReference>
<protein>
    <recommendedName>
        <fullName evidence="3">MarR family transcriptional regulator</fullName>
    </recommendedName>
</protein>
<reference evidence="1 2" key="2">
    <citation type="submission" date="2023-06" db="EMBL/GenBank/DDBJ databases">
        <authorList>
            <person name="Zeman M."/>
            <person name="Kubasova T."/>
            <person name="Jahodarova E."/>
            <person name="Nykrynova M."/>
            <person name="Rychlik I."/>
        </authorList>
    </citation>
    <scope>NUCLEOTIDE SEQUENCE [LARGE SCALE GENOMIC DNA]</scope>
    <source>
        <strain evidence="1 2">154_Feed</strain>
    </source>
</reference>
<keyword evidence="2" id="KW-1185">Reference proteome</keyword>
<gene>
    <name evidence="1" type="ORF">QUW28_06900</name>
</gene>
<reference evidence="2" key="1">
    <citation type="submission" date="2023-06" db="EMBL/GenBank/DDBJ databases">
        <title>Identification and characterization of horizontal gene transfer across gut microbiota members of farm animals based on homology search.</title>
        <authorList>
            <person name="Zeman M."/>
            <person name="Kubasova T."/>
            <person name="Jahodarova E."/>
            <person name="Nykrynova M."/>
            <person name="Rychlik I."/>
        </authorList>
    </citation>
    <scope>NUCLEOTIDE SEQUENCE [LARGE SCALE GENOMIC DNA]</scope>
    <source>
        <strain evidence="2">154_Feed</strain>
    </source>
</reference>
<dbReference type="RefSeq" id="WP_289545243.1">
    <property type="nucleotide sequence ID" value="NZ_JAUDDZ010000008.1"/>
</dbReference>
<dbReference type="Proteomes" id="UP001529421">
    <property type="component" value="Unassembled WGS sequence"/>
</dbReference>
<sequence length="119" mass="12894">MGHAAETGIAMRLGARHAFAHEQLLMLIALGGAPKCAGDLERFGTGTVSMPKQQIARELGTCSKTVERSVHRLLLDGLIERVARTSESGATMCNEYRLTDDGWDAARRLVSTVASQLQR</sequence>
<dbReference type="EMBL" id="JAUDDZ010000008">
    <property type="protein sequence ID" value="MDM8275220.1"/>
    <property type="molecule type" value="Genomic_DNA"/>
</dbReference>
<accession>A0ABT7V9P1</accession>
<evidence type="ECO:0000313" key="2">
    <source>
        <dbReference type="Proteomes" id="UP001529421"/>
    </source>
</evidence>
<evidence type="ECO:0000313" key="1">
    <source>
        <dbReference type="EMBL" id="MDM8275220.1"/>
    </source>
</evidence>
<dbReference type="SUPFAM" id="SSF46785">
    <property type="entry name" value="Winged helix' DNA-binding domain"/>
    <property type="match status" value="1"/>
</dbReference>
<name>A0ABT7V9P1_9ACTN</name>
<evidence type="ECO:0008006" key="3">
    <source>
        <dbReference type="Google" id="ProtNLM"/>
    </source>
</evidence>
<dbReference type="InterPro" id="IPR036390">
    <property type="entry name" value="WH_DNA-bd_sf"/>
</dbReference>
<comment type="caution">
    <text evidence="1">The sequence shown here is derived from an EMBL/GenBank/DDBJ whole genome shotgun (WGS) entry which is preliminary data.</text>
</comment>